<comment type="caution">
    <text evidence="1">The sequence shown here is derived from an EMBL/GenBank/DDBJ whole genome shotgun (WGS) entry which is preliminary data.</text>
</comment>
<reference evidence="1" key="1">
    <citation type="submission" date="2021-06" db="EMBL/GenBank/DDBJ databases">
        <authorList>
            <person name="Kallberg Y."/>
            <person name="Tangrot J."/>
            <person name="Rosling A."/>
        </authorList>
    </citation>
    <scope>NUCLEOTIDE SEQUENCE</scope>
    <source>
        <strain evidence="1">28 12/20/2015</strain>
    </source>
</reference>
<evidence type="ECO:0000313" key="2">
    <source>
        <dbReference type="Proteomes" id="UP000789366"/>
    </source>
</evidence>
<feature type="non-terminal residue" evidence="1">
    <location>
        <position position="117"/>
    </location>
</feature>
<name>A0ACA9NSE5_9GLOM</name>
<evidence type="ECO:0000313" key="1">
    <source>
        <dbReference type="EMBL" id="CAG8672502.1"/>
    </source>
</evidence>
<protein>
    <submittedName>
        <fullName evidence="1">6324_t:CDS:1</fullName>
    </submittedName>
</protein>
<proteinExistence type="predicted"/>
<sequence length="117" mass="13521">PEFLEQFKTIKKKAMWQQEFFNLKQGTNTVDTYIAQFKKLQRKVDSDGHFPADFIVQLFIEGLRSEYAIPVQAATPEDLATAITQARHWEIEKAMATPEKDDVNDITKQLAQLYINS</sequence>
<gene>
    <name evidence="1" type="ORF">SPELUC_LOCUS9734</name>
</gene>
<keyword evidence="2" id="KW-1185">Reference proteome</keyword>
<feature type="non-terminal residue" evidence="1">
    <location>
        <position position="1"/>
    </location>
</feature>
<accession>A0ACA9NSE5</accession>
<dbReference type="Proteomes" id="UP000789366">
    <property type="component" value="Unassembled WGS sequence"/>
</dbReference>
<dbReference type="EMBL" id="CAJVPW010016778">
    <property type="protein sequence ID" value="CAG8672502.1"/>
    <property type="molecule type" value="Genomic_DNA"/>
</dbReference>
<organism evidence="1 2">
    <name type="scientific">Cetraspora pellucida</name>
    <dbReference type="NCBI Taxonomy" id="1433469"/>
    <lineage>
        <taxon>Eukaryota</taxon>
        <taxon>Fungi</taxon>
        <taxon>Fungi incertae sedis</taxon>
        <taxon>Mucoromycota</taxon>
        <taxon>Glomeromycotina</taxon>
        <taxon>Glomeromycetes</taxon>
        <taxon>Diversisporales</taxon>
        <taxon>Gigasporaceae</taxon>
        <taxon>Cetraspora</taxon>
    </lineage>
</organism>